<dbReference type="Pfam" id="PF16916">
    <property type="entry name" value="ZT_dimer"/>
    <property type="match status" value="1"/>
</dbReference>
<reference evidence="2" key="1">
    <citation type="submission" date="2018-06" db="EMBL/GenBank/DDBJ databases">
        <authorList>
            <person name="Zhirakovskaya E."/>
        </authorList>
    </citation>
    <scope>NUCLEOTIDE SEQUENCE</scope>
</reference>
<feature type="domain" description="Cation efflux protein cytoplasmic" evidence="1">
    <location>
        <begin position="24"/>
        <end position="87"/>
    </location>
</feature>
<dbReference type="InterPro" id="IPR036837">
    <property type="entry name" value="Cation_efflux_CTD_sf"/>
</dbReference>
<feature type="non-terminal residue" evidence="2">
    <location>
        <position position="1"/>
    </location>
</feature>
<dbReference type="SUPFAM" id="SSF160240">
    <property type="entry name" value="Cation efflux protein cytoplasmic domain-like"/>
    <property type="match status" value="1"/>
</dbReference>
<accession>A0A3B1C5E2</accession>
<dbReference type="AlphaFoldDB" id="A0A3B1C5E2"/>
<dbReference type="Gene3D" id="3.30.70.1350">
    <property type="entry name" value="Cation efflux protein, cytoplasmic domain"/>
    <property type="match status" value="1"/>
</dbReference>
<proteinExistence type="predicted"/>
<dbReference type="InterPro" id="IPR027470">
    <property type="entry name" value="Cation_efflux_CTD"/>
</dbReference>
<name>A0A3B1C5E2_9ZZZZ</name>
<evidence type="ECO:0000313" key="2">
    <source>
        <dbReference type="EMBL" id="VAX18090.1"/>
    </source>
</evidence>
<evidence type="ECO:0000259" key="1">
    <source>
        <dbReference type="Pfam" id="PF16916"/>
    </source>
</evidence>
<gene>
    <name evidence="2" type="ORF">MNBD_NITROSPINAE03-898</name>
</gene>
<dbReference type="EMBL" id="UOGB01000098">
    <property type="protein sequence ID" value="VAX18090.1"/>
    <property type="molecule type" value="Genomic_DNA"/>
</dbReference>
<organism evidence="2">
    <name type="scientific">hydrothermal vent metagenome</name>
    <dbReference type="NCBI Taxonomy" id="652676"/>
    <lineage>
        <taxon>unclassified sequences</taxon>
        <taxon>metagenomes</taxon>
        <taxon>ecological metagenomes</taxon>
    </lineage>
</organism>
<sequence length="108" mass="12402">DALVHIDAEEDMYYKVRKIDRRQIEEHIAGHAAKIDKITGVSGVTIHYLGGKTLVEFDVGIDETVSIKQAREMALRLSDMLKQEKMIDNSVIRCRLTDDPHRDDLKRI</sequence>
<protein>
    <recommendedName>
        <fullName evidence="1">Cation efflux protein cytoplasmic domain-containing protein</fullName>
    </recommendedName>
</protein>